<reference evidence="3" key="2">
    <citation type="journal article" date="2015" name="Gigascience">
        <title>Reconstructing a comprehensive transcriptome assembly of a white-pupal translocated strain of the pest fruit fly Bactrocera cucurbitae.</title>
        <authorList>
            <person name="Sim S.B."/>
            <person name="Calla B."/>
            <person name="Hall B."/>
            <person name="DeRego T."/>
            <person name="Geib S.M."/>
        </authorList>
    </citation>
    <scope>NUCLEOTIDE SEQUENCE</scope>
</reference>
<dbReference type="GO" id="GO:0006302">
    <property type="term" value="P:double-strand break repair"/>
    <property type="evidence" value="ECO:0007669"/>
    <property type="project" value="InterPro"/>
</dbReference>
<dbReference type="GO" id="GO:0005634">
    <property type="term" value="C:nucleus"/>
    <property type="evidence" value="ECO:0007669"/>
    <property type="project" value="TreeGrafter"/>
</dbReference>
<feature type="region of interest" description="Disordered" evidence="1">
    <location>
        <begin position="75"/>
        <end position="117"/>
    </location>
</feature>
<organism evidence="3">
    <name type="scientific">Zeugodacus cucurbitae</name>
    <name type="common">Melon fruit fly</name>
    <name type="synonym">Bactrocera cucurbitae</name>
    <dbReference type="NCBI Taxonomy" id="28588"/>
    <lineage>
        <taxon>Eukaryota</taxon>
        <taxon>Metazoa</taxon>
        <taxon>Ecdysozoa</taxon>
        <taxon>Arthropoda</taxon>
        <taxon>Hexapoda</taxon>
        <taxon>Insecta</taxon>
        <taxon>Pterygota</taxon>
        <taxon>Neoptera</taxon>
        <taxon>Endopterygota</taxon>
        <taxon>Diptera</taxon>
        <taxon>Brachycera</taxon>
        <taxon>Muscomorpha</taxon>
        <taxon>Tephritoidea</taxon>
        <taxon>Tephritidae</taxon>
        <taxon>Zeugodacus</taxon>
        <taxon>Zeugodacus</taxon>
    </lineage>
</organism>
<dbReference type="PANTHER" id="PTHR21315:SF2">
    <property type="entry name" value="APRATAXIN AND PNK-LIKE FACTOR"/>
    <property type="match status" value="1"/>
</dbReference>
<gene>
    <name evidence="3" type="primary">CG6171</name>
    <name evidence="3" type="ORF">g.13799</name>
</gene>
<dbReference type="InterPro" id="IPR039253">
    <property type="entry name" value="APLF"/>
</dbReference>
<dbReference type="Pfam" id="PF10283">
    <property type="entry name" value="zf-CCHH"/>
    <property type="match status" value="2"/>
</dbReference>
<accession>A0A0A1XNL2</accession>
<dbReference type="AlphaFoldDB" id="A0A0A1XNL2"/>
<dbReference type="GO" id="GO:0035861">
    <property type="term" value="C:site of double-strand break"/>
    <property type="evidence" value="ECO:0007669"/>
    <property type="project" value="TreeGrafter"/>
</dbReference>
<dbReference type="GO" id="GO:0008408">
    <property type="term" value="F:3'-5' exonuclease activity"/>
    <property type="evidence" value="ECO:0007669"/>
    <property type="project" value="InterPro"/>
</dbReference>
<sequence>MESGSELCAESLKNLVNKNEQTCSLNSESTDIIESVGAKCNKELCVKMISEINESSSNTDMIRDVSKTDVLRKRDAVSVDHTTSKRRKLSEEEIPVVTSKDNAESQPTPSQVQNEKAAESIININTPEAQNQEENNLVVQVKVECTTESDEENLTNIPSDSGSSNPIDIKPAVKVEKADASSTSRESCRFGIRCYRRNPMHRLEEAHPGDHDYRRPKYPPPPKGTPDCPYRDQCYRRNPIHFEQFSHPPETDFEQNYKNYRLRQRRRQQQRDDNTIELGDDNESEDPFNDDEAFDSDYEPNSDEDDEEDYDACDRAEE</sequence>
<protein>
    <submittedName>
        <fullName evidence="3">Aprataxin and PNK-like factor</fullName>
    </submittedName>
</protein>
<proteinExistence type="predicted"/>
<feature type="compositionally biased region" description="Polar residues" evidence="1">
    <location>
        <begin position="104"/>
        <end position="114"/>
    </location>
</feature>
<dbReference type="InterPro" id="IPR019406">
    <property type="entry name" value="APLF_PBZ"/>
</dbReference>
<evidence type="ECO:0000313" key="3">
    <source>
        <dbReference type="EMBL" id="JAD12542.1"/>
    </source>
</evidence>
<feature type="compositionally biased region" description="Acidic residues" evidence="1">
    <location>
        <begin position="278"/>
        <end position="311"/>
    </location>
</feature>
<reference evidence="3" key="1">
    <citation type="submission" date="2014-11" db="EMBL/GenBank/DDBJ databases">
        <authorList>
            <person name="Geib S."/>
        </authorList>
    </citation>
    <scope>NUCLEOTIDE SEQUENCE</scope>
</reference>
<feature type="region of interest" description="Disordered" evidence="1">
    <location>
        <begin position="148"/>
        <end position="318"/>
    </location>
</feature>
<feature type="domain" description="PBZ-type" evidence="2">
    <location>
        <begin position="226"/>
        <end position="249"/>
    </location>
</feature>
<dbReference type="EMBL" id="GBXI01001750">
    <property type="protein sequence ID" value="JAD12542.1"/>
    <property type="molecule type" value="Transcribed_RNA"/>
</dbReference>
<evidence type="ECO:0000256" key="1">
    <source>
        <dbReference type="SAM" id="MobiDB-lite"/>
    </source>
</evidence>
<dbReference type="PANTHER" id="PTHR21315">
    <property type="entry name" value="APRATAXIN AND PNK-LIKE FACTOR-RELATED"/>
    <property type="match status" value="1"/>
</dbReference>
<feature type="domain" description="PBZ-type" evidence="2">
    <location>
        <begin position="185"/>
        <end position="210"/>
    </location>
</feature>
<feature type="compositionally biased region" description="Basic and acidic residues" evidence="1">
    <location>
        <begin position="201"/>
        <end position="215"/>
    </location>
</feature>
<feature type="compositionally biased region" description="Polar residues" evidence="1">
    <location>
        <begin position="154"/>
        <end position="166"/>
    </location>
</feature>
<evidence type="ECO:0000259" key="2">
    <source>
        <dbReference type="Pfam" id="PF10283"/>
    </source>
</evidence>
<name>A0A0A1XNL2_ZEUCU</name>
<dbReference type="GO" id="GO:0003906">
    <property type="term" value="F:DNA-(apurinic or apyrimidinic site) endonuclease activity"/>
    <property type="evidence" value="ECO:0007669"/>
    <property type="project" value="InterPro"/>
</dbReference>